<keyword evidence="3" id="KW-1185">Reference proteome</keyword>
<dbReference type="EMBL" id="JARJCN010000024">
    <property type="protein sequence ID" value="KAJ7089276.1"/>
    <property type="molecule type" value="Genomic_DNA"/>
</dbReference>
<gene>
    <name evidence="2" type="ORF">B0H15DRAFT_1022194</name>
</gene>
<sequence>MAEGVEQALLQLILGHRDIHALIRFRGNRALDHRLNRAVSLDLPSTHAAAAPALDRTHPRHPPPRCKRVLEDSTACSPVNSARTPPHSSRDSPLHPPLQPTGPAHDTVAAASNRRRRSQDEHERATRLVRRVRSWPHWPHKPCPPPLSSSHPRSRRPPPFVPALRTPTPPTPRFPPAPTRPHRRCAAQTHGPTSCEDAGPRDEHGAWRRSPPSAVLRAASPHTPLCPSHPRPASESRAPPYRTDLRTSASLVPRRFSLTRLLTYLGPVFRRPQAQHGRGMLGEAVHAVPRPPFARAPSAVPSRAGSGSPPNERARGARERRRRPTPQSTASDCARAPRGAEYARLGLPDTLYGALVLLPALYPPTN</sequence>
<organism evidence="2 3">
    <name type="scientific">Mycena belliarum</name>
    <dbReference type="NCBI Taxonomy" id="1033014"/>
    <lineage>
        <taxon>Eukaryota</taxon>
        <taxon>Fungi</taxon>
        <taxon>Dikarya</taxon>
        <taxon>Basidiomycota</taxon>
        <taxon>Agaricomycotina</taxon>
        <taxon>Agaricomycetes</taxon>
        <taxon>Agaricomycetidae</taxon>
        <taxon>Agaricales</taxon>
        <taxon>Marasmiineae</taxon>
        <taxon>Mycenaceae</taxon>
        <taxon>Mycena</taxon>
    </lineage>
</organism>
<dbReference type="AlphaFoldDB" id="A0AAD6U4S0"/>
<feature type="compositionally biased region" description="Basic residues" evidence="1">
    <location>
        <begin position="127"/>
        <end position="140"/>
    </location>
</feature>
<feature type="compositionally biased region" description="Pro residues" evidence="1">
    <location>
        <begin position="157"/>
        <end position="179"/>
    </location>
</feature>
<evidence type="ECO:0000313" key="2">
    <source>
        <dbReference type="EMBL" id="KAJ7089276.1"/>
    </source>
</evidence>
<reference evidence="2" key="1">
    <citation type="submission" date="2023-03" db="EMBL/GenBank/DDBJ databases">
        <title>Massive genome expansion in bonnet fungi (Mycena s.s.) driven by repeated elements and novel gene families across ecological guilds.</title>
        <authorList>
            <consortium name="Lawrence Berkeley National Laboratory"/>
            <person name="Harder C.B."/>
            <person name="Miyauchi S."/>
            <person name="Viragh M."/>
            <person name="Kuo A."/>
            <person name="Thoen E."/>
            <person name="Andreopoulos B."/>
            <person name="Lu D."/>
            <person name="Skrede I."/>
            <person name="Drula E."/>
            <person name="Henrissat B."/>
            <person name="Morin E."/>
            <person name="Kohler A."/>
            <person name="Barry K."/>
            <person name="LaButti K."/>
            <person name="Morin E."/>
            <person name="Salamov A."/>
            <person name="Lipzen A."/>
            <person name="Mereny Z."/>
            <person name="Hegedus B."/>
            <person name="Baldrian P."/>
            <person name="Stursova M."/>
            <person name="Weitz H."/>
            <person name="Taylor A."/>
            <person name="Grigoriev I.V."/>
            <person name="Nagy L.G."/>
            <person name="Martin F."/>
            <person name="Kauserud H."/>
        </authorList>
    </citation>
    <scope>NUCLEOTIDE SEQUENCE</scope>
    <source>
        <strain evidence="2">CBHHK173m</strain>
    </source>
</reference>
<feature type="region of interest" description="Disordered" evidence="1">
    <location>
        <begin position="50"/>
        <end position="244"/>
    </location>
</feature>
<feature type="region of interest" description="Disordered" evidence="1">
    <location>
        <begin position="292"/>
        <end position="338"/>
    </location>
</feature>
<dbReference type="Proteomes" id="UP001222325">
    <property type="component" value="Unassembled WGS sequence"/>
</dbReference>
<evidence type="ECO:0000256" key="1">
    <source>
        <dbReference type="SAM" id="MobiDB-lite"/>
    </source>
</evidence>
<protein>
    <submittedName>
        <fullName evidence="2">Uncharacterized protein</fullName>
    </submittedName>
</protein>
<feature type="compositionally biased region" description="Polar residues" evidence="1">
    <location>
        <begin position="74"/>
        <end position="87"/>
    </location>
</feature>
<accession>A0AAD6U4S0</accession>
<name>A0AAD6U4S0_9AGAR</name>
<comment type="caution">
    <text evidence="2">The sequence shown here is derived from an EMBL/GenBank/DDBJ whole genome shotgun (WGS) entry which is preliminary data.</text>
</comment>
<feature type="compositionally biased region" description="Basic residues" evidence="1">
    <location>
        <begin position="58"/>
        <end position="67"/>
    </location>
</feature>
<proteinExistence type="predicted"/>
<evidence type="ECO:0000313" key="3">
    <source>
        <dbReference type="Proteomes" id="UP001222325"/>
    </source>
</evidence>